<dbReference type="AlphaFoldDB" id="A0A0C5BF32"/>
<geneLocation type="plasmid" evidence="2">
    <name>pBPSE01</name>
</geneLocation>
<dbReference type="EMBL" id="KF418775">
    <property type="protein sequence ID" value="AJL35013.1"/>
    <property type="molecule type" value="Genomic_DNA"/>
</dbReference>
<evidence type="ECO:0000313" key="2">
    <source>
        <dbReference type="EMBL" id="AJL35013.1"/>
    </source>
</evidence>
<feature type="domain" description="HTH cro/C1-type" evidence="1">
    <location>
        <begin position="19"/>
        <end position="74"/>
    </location>
</feature>
<name>A0A0C5BF32_BURPE</name>
<protein>
    <submittedName>
        <fullName evidence="2">XRE family transcriptional regulator</fullName>
    </submittedName>
</protein>
<dbReference type="InterPro" id="IPR010982">
    <property type="entry name" value="Lambda_DNA-bd_dom_sf"/>
</dbReference>
<dbReference type="PROSITE" id="PS50943">
    <property type="entry name" value="HTH_CROC1"/>
    <property type="match status" value="1"/>
</dbReference>
<dbReference type="GO" id="GO:0003677">
    <property type="term" value="F:DNA binding"/>
    <property type="evidence" value="ECO:0007669"/>
    <property type="project" value="InterPro"/>
</dbReference>
<dbReference type="InterPro" id="IPR001387">
    <property type="entry name" value="Cro/C1-type_HTH"/>
</dbReference>
<dbReference type="Pfam" id="PF13560">
    <property type="entry name" value="HTH_31"/>
    <property type="match status" value="1"/>
</dbReference>
<dbReference type="RefSeq" id="WP_058034926.1">
    <property type="nucleotide sequence ID" value="NZ_KF418775.1"/>
</dbReference>
<dbReference type="Gene3D" id="1.10.260.40">
    <property type="entry name" value="lambda repressor-like DNA-binding domains"/>
    <property type="match status" value="1"/>
</dbReference>
<evidence type="ECO:0000259" key="1">
    <source>
        <dbReference type="PROSITE" id="PS50943"/>
    </source>
</evidence>
<gene>
    <name evidence="2" type="ORF">pBPS130</name>
</gene>
<dbReference type="SMART" id="SM00530">
    <property type="entry name" value="HTH_XRE"/>
    <property type="match status" value="1"/>
</dbReference>
<accession>A0A0C5BF32</accession>
<dbReference type="CDD" id="cd00093">
    <property type="entry name" value="HTH_XRE"/>
    <property type="match status" value="1"/>
</dbReference>
<dbReference type="SUPFAM" id="SSF47413">
    <property type="entry name" value="lambda repressor-like DNA-binding domains"/>
    <property type="match status" value="1"/>
</dbReference>
<sequence>MPRTIPIRDPRYVRLRKQLHALRIRAGLTQVELAARLRIDQSNLSKIERGERYLDTLAYVDWCRACGVEPTDALQQLLELDG</sequence>
<organism evidence="2">
    <name type="scientific">Burkholderia pseudomallei</name>
    <name type="common">Pseudomonas pseudomallei</name>
    <dbReference type="NCBI Taxonomy" id="28450"/>
    <lineage>
        <taxon>Bacteria</taxon>
        <taxon>Pseudomonadati</taxon>
        <taxon>Pseudomonadota</taxon>
        <taxon>Betaproteobacteria</taxon>
        <taxon>Burkholderiales</taxon>
        <taxon>Burkholderiaceae</taxon>
        <taxon>Burkholderia</taxon>
        <taxon>pseudomallei group</taxon>
    </lineage>
</organism>
<reference evidence="2" key="1">
    <citation type="submission" date="2013-07" db="EMBL/GenBank/DDBJ databases">
        <title>Complete sequence of a native Burkholderia pseudomallei plasmid.</title>
        <authorList>
            <person name="Stone J.K."/>
            <person name="Bollig M.C."/>
            <person name="Gibbons H.S."/>
            <person name="Mayo M."/>
            <person name="Currie B.J."/>
            <person name="Keim P."/>
            <person name="Tuanyok A."/>
        </authorList>
    </citation>
    <scope>NUCLEOTIDE SEQUENCE</scope>
    <source>
        <strain evidence="2">MSHR1950</strain>
        <plasmid evidence="2">pBPSE01</plasmid>
    </source>
</reference>
<proteinExistence type="predicted"/>
<keyword evidence="2" id="KW-0614">Plasmid</keyword>